<dbReference type="InterPro" id="IPR018294">
    <property type="entry name" value="ISPD_synthase_CS"/>
</dbReference>
<evidence type="ECO:0000256" key="7">
    <source>
        <dbReference type="HAMAP-Rule" id="MF_00108"/>
    </source>
</evidence>
<dbReference type="InterPro" id="IPR034683">
    <property type="entry name" value="IspD/TarI"/>
</dbReference>
<evidence type="ECO:0000313" key="9">
    <source>
        <dbReference type="Proteomes" id="UP001556709"/>
    </source>
</evidence>
<comment type="catalytic activity">
    <reaction evidence="1 7">
        <text>2-C-methyl-D-erythritol 4-phosphate + CTP + H(+) = 4-CDP-2-C-methyl-D-erythritol + diphosphate</text>
        <dbReference type="Rhea" id="RHEA:13429"/>
        <dbReference type="ChEBI" id="CHEBI:15378"/>
        <dbReference type="ChEBI" id="CHEBI:33019"/>
        <dbReference type="ChEBI" id="CHEBI:37563"/>
        <dbReference type="ChEBI" id="CHEBI:57823"/>
        <dbReference type="ChEBI" id="CHEBI:58262"/>
        <dbReference type="EC" id="2.7.7.60"/>
    </reaction>
</comment>
<dbReference type="PROSITE" id="PS01295">
    <property type="entry name" value="ISPD"/>
    <property type="match status" value="1"/>
</dbReference>
<evidence type="ECO:0000256" key="4">
    <source>
        <dbReference type="ARBA" id="ARBA00022679"/>
    </source>
</evidence>
<dbReference type="InterPro" id="IPR050088">
    <property type="entry name" value="IspD/TarI_cytidylyltransf_bact"/>
</dbReference>
<name>A0ABV3TER7_9GAMM</name>
<sequence>MNQGAEAVWAVIPAAGQGVRMDDPTPKQYHPLAGRAVLQWAVEAMLGVTAVRGVMVALAPDDRHWQGLAAAAHPRVHTCTGGAQRAASVRAGLTALRERGADPGDAVLVHDAARPAVTVTAIERLLTIAASEADGGLLALPVRDTLKMDAGDGHIASTIARDGLWQAQTPQLFPLGRLQEALDQADASVTDEAAAMELLGARPRLVEGEVGNIKYTYAGDRQWLAEQLRGRVGDTQ</sequence>
<accession>A0ABV3TER7</accession>
<keyword evidence="4 7" id="KW-0808">Transferase</keyword>
<reference evidence="8 9" key="1">
    <citation type="submission" date="2024-02" db="EMBL/GenBank/DDBJ databases">
        <title>New especies of Spiribacter isolated from saline water.</title>
        <authorList>
            <person name="Leon M.J."/>
            <person name="De La Haba R."/>
            <person name="Sanchez-Porro C."/>
            <person name="Ventosa A."/>
        </authorList>
    </citation>
    <scope>NUCLEOTIDE SEQUENCE [LARGE SCALE GENOMIC DNA]</scope>
    <source>
        <strain evidence="9">ag22IC6-390</strain>
    </source>
</reference>
<evidence type="ECO:0000256" key="3">
    <source>
        <dbReference type="ARBA" id="ARBA00009789"/>
    </source>
</evidence>
<evidence type="ECO:0000313" key="8">
    <source>
        <dbReference type="EMBL" id="MEX0469194.1"/>
    </source>
</evidence>
<organism evidence="8 9">
    <name type="scientific">Spiribacter pallidus</name>
    <dbReference type="NCBI Taxonomy" id="1987936"/>
    <lineage>
        <taxon>Bacteria</taxon>
        <taxon>Pseudomonadati</taxon>
        <taxon>Pseudomonadota</taxon>
        <taxon>Gammaproteobacteria</taxon>
        <taxon>Chromatiales</taxon>
        <taxon>Ectothiorhodospiraceae</taxon>
        <taxon>Spiribacter</taxon>
    </lineage>
</organism>
<evidence type="ECO:0000256" key="1">
    <source>
        <dbReference type="ARBA" id="ARBA00001282"/>
    </source>
</evidence>
<comment type="similarity">
    <text evidence="3 7">Belongs to the IspD/TarI cytidylyltransferase family. IspD subfamily.</text>
</comment>
<dbReference type="PANTHER" id="PTHR32125">
    <property type="entry name" value="2-C-METHYL-D-ERYTHRITOL 4-PHOSPHATE CYTIDYLYLTRANSFERASE, CHLOROPLASTIC"/>
    <property type="match status" value="1"/>
</dbReference>
<dbReference type="RefSeq" id="WP_367958572.1">
    <property type="nucleotide sequence ID" value="NZ_JBAKFK010000002.1"/>
</dbReference>
<feature type="site" description="Transition state stabilizer" evidence="7">
    <location>
        <position position="27"/>
    </location>
</feature>
<comment type="function">
    <text evidence="7">Catalyzes the formation of 4-diphosphocytidyl-2-C-methyl-D-erythritol from CTP and 2-C-methyl-D-erythritol 4-phosphate (MEP).</text>
</comment>
<dbReference type="InterPro" id="IPR001228">
    <property type="entry name" value="IspD"/>
</dbReference>
<evidence type="ECO:0000256" key="2">
    <source>
        <dbReference type="ARBA" id="ARBA00004787"/>
    </source>
</evidence>
<evidence type="ECO:0000256" key="5">
    <source>
        <dbReference type="ARBA" id="ARBA00022695"/>
    </source>
</evidence>
<protein>
    <recommendedName>
        <fullName evidence="7">2-C-methyl-D-erythritol 4-phosphate cytidylyltransferase</fullName>
        <ecNumber evidence="7">2.7.7.60</ecNumber>
    </recommendedName>
    <alternativeName>
        <fullName evidence="7">4-diphosphocytidyl-2C-methyl-D-erythritol synthase</fullName>
    </alternativeName>
    <alternativeName>
        <fullName evidence="7">MEP cytidylyltransferase</fullName>
        <shortName evidence="7">MCT</shortName>
    </alternativeName>
</protein>
<dbReference type="InterPro" id="IPR029044">
    <property type="entry name" value="Nucleotide-diphossugar_trans"/>
</dbReference>
<keyword evidence="9" id="KW-1185">Reference proteome</keyword>
<dbReference type="Gene3D" id="3.90.550.10">
    <property type="entry name" value="Spore Coat Polysaccharide Biosynthesis Protein SpsA, Chain A"/>
    <property type="match status" value="1"/>
</dbReference>
<gene>
    <name evidence="7 8" type="primary">ispD</name>
    <name evidence="8" type="ORF">V6X73_05585</name>
</gene>
<dbReference type="PANTHER" id="PTHR32125:SF4">
    <property type="entry name" value="2-C-METHYL-D-ERYTHRITOL 4-PHOSPHATE CYTIDYLYLTRANSFERASE, CHLOROPLASTIC"/>
    <property type="match status" value="1"/>
</dbReference>
<evidence type="ECO:0000256" key="6">
    <source>
        <dbReference type="ARBA" id="ARBA00023229"/>
    </source>
</evidence>
<dbReference type="SUPFAM" id="SSF53448">
    <property type="entry name" value="Nucleotide-diphospho-sugar transferases"/>
    <property type="match status" value="1"/>
</dbReference>
<dbReference type="HAMAP" id="MF_00108">
    <property type="entry name" value="IspD"/>
    <property type="match status" value="1"/>
</dbReference>
<keyword evidence="6 7" id="KW-0414">Isoprene biosynthesis</keyword>
<feature type="site" description="Transition state stabilizer" evidence="7">
    <location>
        <position position="20"/>
    </location>
</feature>
<feature type="site" description="Positions MEP for the nucleophilic attack" evidence="7">
    <location>
        <position position="214"/>
    </location>
</feature>
<comment type="caution">
    <text evidence="8">The sequence shown here is derived from an EMBL/GenBank/DDBJ whole genome shotgun (WGS) entry which is preliminary data.</text>
</comment>
<dbReference type="Pfam" id="PF01128">
    <property type="entry name" value="IspD"/>
    <property type="match status" value="1"/>
</dbReference>
<dbReference type="NCBIfam" id="TIGR00453">
    <property type="entry name" value="ispD"/>
    <property type="match status" value="1"/>
</dbReference>
<dbReference type="GO" id="GO:0050518">
    <property type="term" value="F:2-C-methyl-D-erythritol 4-phosphate cytidylyltransferase activity"/>
    <property type="evidence" value="ECO:0007669"/>
    <property type="project" value="UniProtKB-EC"/>
</dbReference>
<comment type="pathway">
    <text evidence="2 7">Isoprenoid biosynthesis; isopentenyl diphosphate biosynthesis via DXP pathway; isopentenyl diphosphate from 1-deoxy-D-xylulose 5-phosphate: step 2/6.</text>
</comment>
<dbReference type="EMBL" id="JBAKFM010000002">
    <property type="protein sequence ID" value="MEX0469194.1"/>
    <property type="molecule type" value="Genomic_DNA"/>
</dbReference>
<dbReference type="Proteomes" id="UP001556709">
    <property type="component" value="Unassembled WGS sequence"/>
</dbReference>
<keyword evidence="5 7" id="KW-0548">Nucleotidyltransferase</keyword>
<feature type="site" description="Positions MEP for the nucleophilic attack" evidence="7">
    <location>
        <position position="161"/>
    </location>
</feature>
<dbReference type="EC" id="2.7.7.60" evidence="7"/>
<proteinExistence type="inferred from homology"/>
<dbReference type="CDD" id="cd02516">
    <property type="entry name" value="CDP-ME_synthetase"/>
    <property type="match status" value="1"/>
</dbReference>